<feature type="binding site" evidence="5">
    <location>
        <begin position="304"/>
        <end position="307"/>
    </location>
    <ligand>
        <name>GTP</name>
        <dbReference type="ChEBI" id="CHEBI:37565"/>
    </ligand>
</feature>
<evidence type="ECO:0000256" key="1">
    <source>
        <dbReference type="ARBA" id="ARBA00022723"/>
    </source>
</evidence>
<keyword evidence="2 5" id="KW-0547">Nucleotide-binding</keyword>
<dbReference type="EMBL" id="HBIV01025189">
    <property type="protein sequence ID" value="CAE0666459.1"/>
    <property type="molecule type" value="Transcribed_RNA"/>
</dbReference>
<organism evidence="8">
    <name type="scientific">Lotharella globosa</name>
    <dbReference type="NCBI Taxonomy" id="91324"/>
    <lineage>
        <taxon>Eukaryota</taxon>
        <taxon>Sar</taxon>
        <taxon>Rhizaria</taxon>
        <taxon>Cercozoa</taxon>
        <taxon>Chlorarachniophyceae</taxon>
        <taxon>Lotharella</taxon>
    </lineage>
</organism>
<protein>
    <recommendedName>
        <fullName evidence="9">G-protein alpha subunit</fullName>
    </recommendedName>
</protein>
<dbReference type="PROSITE" id="PS51882">
    <property type="entry name" value="G_ALPHA"/>
    <property type="match status" value="1"/>
</dbReference>
<evidence type="ECO:0000256" key="7">
    <source>
        <dbReference type="SAM" id="Phobius"/>
    </source>
</evidence>
<feature type="binding site" evidence="5">
    <location>
        <begin position="200"/>
        <end position="204"/>
    </location>
    <ligand>
        <name>GTP</name>
        <dbReference type="ChEBI" id="CHEBI:37565"/>
    </ligand>
</feature>
<reference evidence="8" key="1">
    <citation type="submission" date="2021-01" db="EMBL/GenBank/DDBJ databases">
        <authorList>
            <person name="Corre E."/>
            <person name="Pelletier E."/>
            <person name="Niang G."/>
            <person name="Scheremetjew M."/>
            <person name="Finn R."/>
            <person name="Kale V."/>
            <person name="Holt S."/>
            <person name="Cochrane G."/>
            <person name="Meng A."/>
            <person name="Brown T."/>
            <person name="Cohen L."/>
        </authorList>
    </citation>
    <scope>NUCLEOTIDE SEQUENCE</scope>
    <source>
        <strain evidence="8">CCCM811</strain>
    </source>
</reference>
<keyword evidence="3 5" id="KW-0342">GTP-binding</keyword>
<sequence length="389" mass="44731">MGVCSIAGGTTDRVDMVQDARVTDQLKVFHDGEKRTIRILLVGAGECGKSTIIKQMKILHKGGFTDEEKIEQMRIIRANTVHAMQQLITGCNELQFAFDEKEQEWTKEVEAIQETDKLTEGQILAIENLWKESKAIKRAVERRSDFYLYDSFRYFLDRIRISYQEDYVPSNQCMLKSRTATSGIKETNFIIEEVPFVMYDVGGQRGERKKWIHCFDGVRSIMFVCSLAEYDLVLAEDRNKNRMEESRTNNESNLALTLTVTPALAPILIITLILTLILGSSVKLFEGILSLVWFRHTPIILFMNKMDIFKEKIKTNELGAVWGDYHGGFDEKMALNYIKARYLECNRVEDRQIYTHATTAINTANIEYVWNDSKKIILCDNLESTGLII</sequence>
<dbReference type="GO" id="GO:0005737">
    <property type="term" value="C:cytoplasm"/>
    <property type="evidence" value="ECO:0007669"/>
    <property type="project" value="TreeGrafter"/>
</dbReference>
<feature type="binding site" evidence="6">
    <location>
        <position position="181"/>
    </location>
    <ligand>
        <name>Mg(2+)</name>
        <dbReference type="ChEBI" id="CHEBI:18420"/>
    </ligand>
</feature>
<dbReference type="InterPro" id="IPR011025">
    <property type="entry name" value="GproteinA_insert"/>
</dbReference>
<evidence type="ECO:0000256" key="6">
    <source>
        <dbReference type="PIRSR" id="PIRSR601019-2"/>
    </source>
</evidence>
<dbReference type="GO" id="GO:0007188">
    <property type="term" value="P:adenylate cyclase-modulating G protein-coupled receptor signaling pathway"/>
    <property type="evidence" value="ECO:0007669"/>
    <property type="project" value="TreeGrafter"/>
</dbReference>
<feature type="transmembrane region" description="Helical" evidence="7">
    <location>
        <begin position="254"/>
        <end position="278"/>
    </location>
</feature>
<feature type="binding site" evidence="5">
    <location>
        <position position="360"/>
    </location>
    <ligand>
        <name>GTP</name>
        <dbReference type="ChEBI" id="CHEBI:37565"/>
    </ligand>
</feature>
<keyword evidence="7" id="KW-1133">Transmembrane helix</keyword>
<dbReference type="SMART" id="SM00275">
    <property type="entry name" value="G_alpha"/>
    <property type="match status" value="1"/>
</dbReference>
<dbReference type="GO" id="GO:0031683">
    <property type="term" value="F:G-protein beta/gamma-subunit complex binding"/>
    <property type="evidence" value="ECO:0007669"/>
    <property type="project" value="InterPro"/>
</dbReference>
<keyword evidence="6" id="KW-0460">Magnesium</keyword>
<dbReference type="PRINTS" id="PR00318">
    <property type="entry name" value="GPROTEINA"/>
</dbReference>
<dbReference type="Pfam" id="PF00503">
    <property type="entry name" value="G-alpha"/>
    <property type="match status" value="1"/>
</dbReference>
<evidence type="ECO:0000256" key="4">
    <source>
        <dbReference type="ARBA" id="ARBA00023224"/>
    </source>
</evidence>
<dbReference type="GO" id="GO:0005525">
    <property type="term" value="F:GTP binding"/>
    <property type="evidence" value="ECO:0007669"/>
    <property type="project" value="UniProtKB-KW"/>
</dbReference>
<dbReference type="Gene3D" id="3.40.50.300">
    <property type="entry name" value="P-loop containing nucleotide triphosphate hydrolases"/>
    <property type="match status" value="2"/>
</dbReference>
<evidence type="ECO:0000256" key="5">
    <source>
        <dbReference type="PIRSR" id="PIRSR601019-1"/>
    </source>
</evidence>
<keyword evidence="7" id="KW-0812">Transmembrane</keyword>
<feature type="binding site" evidence="6">
    <location>
        <position position="50"/>
    </location>
    <ligand>
        <name>Mg(2+)</name>
        <dbReference type="ChEBI" id="CHEBI:18420"/>
    </ligand>
</feature>
<keyword evidence="4" id="KW-0807">Transducer</keyword>
<evidence type="ECO:0000313" key="8">
    <source>
        <dbReference type="EMBL" id="CAE0666459.1"/>
    </source>
</evidence>
<dbReference type="InterPro" id="IPR001019">
    <property type="entry name" value="Gprotein_alpha_su"/>
</dbReference>
<accession>A0A7S3YYV7</accession>
<dbReference type="AlphaFoldDB" id="A0A7S3YYV7"/>
<dbReference type="PANTHER" id="PTHR10218:SF302">
    <property type="entry name" value="GUANINE NUCLEOTIDE-BINDING PROTEIN ALPHA-5 SUBUNIT"/>
    <property type="match status" value="1"/>
</dbReference>
<gene>
    <name evidence="8" type="ORF">LGLO00237_LOCUS18071</name>
</gene>
<feature type="binding site" evidence="5">
    <location>
        <begin position="175"/>
        <end position="181"/>
    </location>
    <ligand>
        <name>GTP</name>
        <dbReference type="ChEBI" id="CHEBI:37565"/>
    </ligand>
</feature>
<evidence type="ECO:0008006" key="9">
    <source>
        <dbReference type="Google" id="ProtNLM"/>
    </source>
</evidence>
<dbReference type="GO" id="GO:0003924">
    <property type="term" value="F:GTPase activity"/>
    <property type="evidence" value="ECO:0007669"/>
    <property type="project" value="InterPro"/>
</dbReference>
<feature type="binding site" evidence="5">
    <location>
        <begin position="150"/>
        <end position="151"/>
    </location>
    <ligand>
        <name>GTP</name>
        <dbReference type="ChEBI" id="CHEBI:37565"/>
    </ligand>
</feature>
<dbReference type="PANTHER" id="PTHR10218">
    <property type="entry name" value="GTP-BINDING PROTEIN ALPHA SUBUNIT"/>
    <property type="match status" value="1"/>
</dbReference>
<name>A0A7S3YYV7_9EUKA</name>
<feature type="binding site" evidence="5">
    <location>
        <begin position="46"/>
        <end position="51"/>
    </location>
    <ligand>
        <name>GTP</name>
        <dbReference type="ChEBI" id="CHEBI:37565"/>
    </ligand>
</feature>
<dbReference type="InterPro" id="IPR027417">
    <property type="entry name" value="P-loop_NTPase"/>
</dbReference>
<dbReference type="CDD" id="cd00066">
    <property type="entry name" value="G-alpha"/>
    <property type="match status" value="1"/>
</dbReference>
<dbReference type="GO" id="GO:0005834">
    <property type="term" value="C:heterotrimeric G-protein complex"/>
    <property type="evidence" value="ECO:0007669"/>
    <property type="project" value="TreeGrafter"/>
</dbReference>
<dbReference type="SUPFAM" id="SSF52540">
    <property type="entry name" value="P-loop containing nucleoside triphosphate hydrolases"/>
    <property type="match status" value="1"/>
</dbReference>
<keyword evidence="7" id="KW-0472">Membrane</keyword>
<proteinExistence type="predicted"/>
<evidence type="ECO:0000256" key="3">
    <source>
        <dbReference type="ARBA" id="ARBA00023134"/>
    </source>
</evidence>
<dbReference type="GO" id="GO:0046872">
    <property type="term" value="F:metal ion binding"/>
    <property type="evidence" value="ECO:0007669"/>
    <property type="project" value="UniProtKB-KW"/>
</dbReference>
<dbReference type="SUPFAM" id="SSF47895">
    <property type="entry name" value="Transducin (alpha subunit), insertion domain"/>
    <property type="match status" value="1"/>
</dbReference>
<dbReference type="GO" id="GO:0001664">
    <property type="term" value="F:G protein-coupled receptor binding"/>
    <property type="evidence" value="ECO:0007669"/>
    <property type="project" value="TreeGrafter"/>
</dbReference>
<dbReference type="FunFam" id="3.40.50.300:FF:000692">
    <property type="entry name" value="Guanine nucleotide-binding protein subunit alpha"/>
    <property type="match status" value="2"/>
</dbReference>
<keyword evidence="1 6" id="KW-0479">Metal-binding</keyword>
<evidence type="ECO:0000256" key="2">
    <source>
        <dbReference type="ARBA" id="ARBA00022741"/>
    </source>
</evidence>